<protein>
    <submittedName>
        <fullName evidence="3">Uncharacterized protein</fullName>
    </submittedName>
</protein>
<gene>
    <name evidence="3" type="ORF">J3A84_05340</name>
</gene>
<keyword evidence="2" id="KW-0732">Signal</keyword>
<proteinExistence type="predicted"/>
<accession>A0A939KGI3</accession>
<evidence type="ECO:0000313" key="3">
    <source>
        <dbReference type="EMBL" id="MBO1264464.1"/>
    </source>
</evidence>
<feature type="signal peptide" evidence="2">
    <location>
        <begin position="1"/>
        <end position="19"/>
    </location>
</feature>
<dbReference type="Proteomes" id="UP000664218">
    <property type="component" value="Unassembled WGS sequence"/>
</dbReference>
<dbReference type="EMBL" id="JAFNJU010000003">
    <property type="protein sequence ID" value="MBO1264464.1"/>
    <property type="molecule type" value="Genomic_DNA"/>
</dbReference>
<keyword evidence="1" id="KW-0175">Coiled coil</keyword>
<dbReference type="RefSeq" id="WP_207598975.1">
    <property type="nucleotide sequence ID" value="NZ_JAFNJU010000003.1"/>
</dbReference>
<dbReference type="AlphaFoldDB" id="A0A939KGI3"/>
<keyword evidence="4" id="KW-1185">Reference proteome</keyword>
<name>A0A939KGI3_9CLOT</name>
<evidence type="ECO:0000256" key="2">
    <source>
        <dbReference type="SAM" id="SignalP"/>
    </source>
</evidence>
<feature type="chain" id="PRO_5039159675" evidence="2">
    <location>
        <begin position="20"/>
        <end position="221"/>
    </location>
</feature>
<evidence type="ECO:0000313" key="4">
    <source>
        <dbReference type="Proteomes" id="UP000664218"/>
    </source>
</evidence>
<feature type="coiled-coil region" evidence="1">
    <location>
        <begin position="29"/>
        <end position="70"/>
    </location>
</feature>
<organism evidence="3 4">
    <name type="scientific">Proteiniclasticum aestuarii</name>
    <dbReference type="NCBI Taxonomy" id="2817862"/>
    <lineage>
        <taxon>Bacteria</taxon>
        <taxon>Bacillati</taxon>
        <taxon>Bacillota</taxon>
        <taxon>Clostridia</taxon>
        <taxon>Eubacteriales</taxon>
        <taxon>Clostridiaceae</taxon>
        <taxon>Proteiniclasticum</taxon>
    </lineage>
</organism>
<sequence>MRKNMLRILAILMALSLLVACGNQTDGDLEALKGDITKLEEKLATVEADNAELMEENEALKAEIEALKSGETPEEPVDENPMEEEEEELPIFGAEEDGTMIQASTIVVKTDEPLINKMNMMGQELGEAVFGGLTMEAVEIREEDGKDILYVDLKEEENADPSWVYDYFQGSTGGLVTETALTETFLQREYGGIWIDGVHFTLNGETIEYDHVPNLRETILR</sequence>
<dbReference type="Gene3D" id="1.20.5.1700">
    <property type="match status" value="1"/>
</dbReference>
<dbReference type="PROSITE" id="PS51257">
    <property type="entry name" value="PROKAR_LIPOPROTEIN"/>
    <property type="match status" value="1"/>
</dbReference>
<comment type="caution">
    <text evidence="3">The sequence shown here is derived from an EMBL/GenBank/DDBJ whole genome shotgun (WGS) entry which is preliminary data.</text>
</comment>
<evidence type="ECO:0000256" key="1">
    <source>
        <dbReference type="SAM" id="Coils"/>
    </source>
</evidence>
<reference evidence="3" key="1">
    <citation type="submission" date="2021-03" db="EMBL/GenBank/DDBJ databases">
        <title>Proteiniclasticum marinus sp. nov., isolated from tidal flat sediment.</title>
        <authorList>
            <person name="Namirimu T."/>
            <person name="Yang J.-A."/>
            <person name="Yang S.-H."/>
            <person name="Kim Y.-J."/>
            <person name="Kwon K.K."/>
        </authorList>
    </citation>
    <scope>NUCLEOTIDE SEQUENCE</scope>
    <source>
        <strain evidence="3">SCR006</strain>
    </source>
</reference>